<keyword evidence="2" id="KW-1133">Transmembrane helix</keyword>
<evidence type="ECO:0000313" key="3">
    <source>
        <dbReference type="EMBL" id="AYV81993.1"/>
    </source>
</evidence>
<dbReference type="InterPro" id="IPR036188">
    <property type="entry name" value="FAD/NAD-bd_sf"/>
</dbReference>
<dbReference type="Gene3D" id="1.10.405.20">
    <property type="match status" value="1"/>
</dbReference>
<protein>
    <submittedName>
        <fullName evidence="3">Flavin containing amine oxidoreductase</fullName>
    </submittedName>
</protein>
<dbReference type="Pfam" id="PF13450">
    <property type="entry name" value="NAD_binding_8"/>
    <property type="match status" value="1"/>
</dbReference>
<dbReference type="PANTHER" id="PTHR42923">
    <property type="entry name" value="PROTOPORPHYRINOGEN OXIDASE"/>
    <property type="match status" value="1"/>
</dbReference>
<evidence type="ECO:0000256" key="2">
    <source>
        <dbReference type="SAM" id="Phobius"/>
    </source>
</evidence>
<feature type="transmembrane region" description="Helical" evidence="2">
    <location>
        <begin position="487"/>
        <end position="505"/>
    </location>
</feature>
<reference evidence="3" key="1">
    <citation type="submission" date="2018-10" db="EMBL/GenBank/DDBJ databases">
        <title>Hidden diversity of soil giant viruses.</title>
        <authorList>
            <person name="Schulz F."/>
            <person name="Alteio L."/>
            <person name="Goudeau D."/>
            <person name="Ryan E.M."/>
            <person name="Malmstrom R.R."/>
            <person name="Blanchard J."/>
            <person name="Woyke T."/>
        </authorList>
    </citation>
    <scope>NUCLEOTIDE SEQUENCE</scope>
    <source>
        <strain evidence="3">HOV1</strain>
    </source>
</reference>
<dbReference type="GO" id="GO:0016491">
    <property type="term" value="F:oxidoreductase activity"/>
    <property type="evidence" value="ECO:0007669"/>
    <property type="project" value="TreeGrafter"/>
</dbReference>
<dbReference type="SUPFAM" id="SSF51905">
    <property type="entry name" value="FAD/NAD(P)-binding domain"/>
    <property type="match status" value="1"/>
</dbReference>
<dbReference type="InterPro" id="IPR050464">
    <property type="entry name" value="Zeta_carotene_desat/Oxidored"/>
</dbReference>
<name>A0A3G5A836_9VIRU</name>
<gene>
    <name evidence="3" type="ORF">Homavirus1_23</name>
</gene>
<dbReference type="Gene3D" id="3.50.50.60">
    <property type="entry name" value="FAD/NAD(P)-binding domain"/>
    <property type="match status" value="1"/>
</dbReference>
<dbReference type="EMBL" id="MK072332">
    <property type="protein sequence ID" value="AYV81993.1"/>
    <property type="molecule type" value="Genomic_DNA"/>
</dbReference>
<keyword evidence="2" id="KW-0812">Transmembrane</keyword>
<feature type="compositionally biased region" description="Basic residues" evidence="1">
    <location>
        <begin position="229"/>
        <end position="254"/>
    </location>
</feature>
<evidence type="ECO:0000256" key="1">
    <source>
        <dbReference type="SAM" id="MobiDB-lite"/>
    </source>
</evidence>
<sequence>MTTKYDYTIVGAGPCGLSIAYILSQYNKSVLIIDKHNSVGGCHRVERVDNYFTEHGPRMYSDAYVNTIALLDNMGLDFYDYFVEYNFTPNSVVKEYIRKFSFKEILIFVYSFLKMMIYPEYSRQITCLDFMKYHSFSDEAIDSIDRICRLIGGGGSDRCMLYELLQIINHNVFDKLYQLKRPTDKGLFKDIKEVLLKTKRIDFMTASVVALVNKQNKIDHLIVNNSKHNNSKHNNSKHNNSKHNNSKHNSKHNNKHSKIYTNCCILATPPMELVQILLNSNNTVKNAFGKYDQLYKWALRTNYNTYIQVIFHWTTQLQLPKVYGAPSNDWGIEFIILSDYMDFGLDLSKSKTVISTSISTHKRSTYIKKTPDQCTESELINEVFRQLKQRFPSLKMYNKALLNPNITKVDGKWVNSDTSFIMGSTYMEPKSPKFDNLYSVGTHNNKSFIEFTSMESAITNGVSLCHHLIKDSKNDYPIKTSFTVMRLIYILLVLVVIIFFYKYIII</sequence>
<organism evidence="3">
    <name type="scientific">Homavirus sp</name>
    <dbReference type="NCBI Taxonomy" id="2487769"/>
    <lineage>
        <taxon>Viruses</taxon>
        <taxon>Varidnaviria</taxon>
        <taxon>Bamfordvirae</taxon>
        <taxon>Nucleocytoviricota</taxon>
        <taxon>Megaviricetes</taxon>
        <taxon>Imitervirales</taxon>
        <taxon>Mimiviridae</taxon>
        <taxon>Klosneuvirinae</taxon>
    </lineage>
</organism>
<feature type="region of interest" description="Disordered" evidence="1">
    <location>
        <begin position="226"/>
        <end position="254"/>
    </location>
</feature>
<accession>A0A3G5A836</accession>
<dbReference type="PANTHER" id="PTHR42923:SF3">
    <property type="entry name" value="PROTOPORPHYRINOGEN OXIDASE"/>
    <property type="match status" value="1"/>
</dbReference>
<keyword evidence="2" id="KW-0472">Membrane</keyword>
<proteinExistence type="predicted"/>